<dbReference type="EMBL" id="LAZR01014940">
    <property type="protein sequence ID" value="KKM15296.1"/>
    <property type="molecule type" value="Genomic_DNA"/>
</dbReference>
<name>A0A0F9HIR8_9ZZZZ</name>
<proteinExistence type="predicted"/>
<reference evidence="1" key="1">
    <citation type="journal article" date="2015" name="Nature">
        <title>Complex archaea that bridge the gap between prokaryotes and eukaryotes.</title>
        <authorList>
            <person name="Spang A."/>
            <person name="Saw J.H."/>
            <person name="Jorgensen S.L."/>
            <person name="Zaremba-Niedzwiedzka K."/>
            <person name="Martijn J."/>
            <person name="Lind A.E."/>
            <person name="van Eijk R."/>
            <person name="Schleper C."/>
            <person name="Guy L."/>
            <person name="Ettema T.J."/>
        </authorList>
    </citation>
    <scope>NUCLEOTIDE SEQUENCE</scope>
</reference>
<organism evidence="1">
    <name type="scientific">marine sediment metagenome</name>
    <dbReference type="NCBI Taxonomy" id="412755"/>
    <lineage>
        <taxon>unclassified sequences</taxon>
        <taxon>metagenomes</taxon>
        <taxon>ecological metagenomes</taxon>
    </lineage>
</organism>
<gene>
    <name evidence="1" type="ORF">LCGC14_1697460</name>
</gene>
<comment type="caution">
    <text evidence="1">The sequence shown here is derived from an EMBL/GenBank/DDBJ whole genome shotgun (WGS) entry which is preliminary data.</text>
</comment>
<evidence type="ECO:0000313" key="1">
    <source>
        <dbReference type="EMBL" id="KKM15296.1"/>
    </source>
</evidence>
<accession>A0A0F9HIR8</accession>
<dbReference type="AlphaFoldDB" id="A0A0F9HIR8"/>
<sequence length="59" mass="6627">MNAELIEKVEDDVFTAIWNTLDELRPHTANDDGESNVNIAKLIISRIKDGSIPNVTINY</sequence>
<protein>
    <submittedName>
        <fullName evidence="1">Uncharacterized protein</fullName>
    </submittedName>
</protein>